<feature type="compositionally biased region" description="Basic and acidic residues" evidence="1">
    <location>
        <begin position="96"/>
        <end position="110"/>
    </location>
</feature>
<evidence type="ECO:0000256" key="1">
    <source>
        <dbReference type="SAM" id="MobiDB-lite"/>
    </source>
</evidence>
<name>A0AAV7TJR6_PLEWA</name>
<comment type="caution">
    <text evidence="2">The sequence shown here is derived from an EMBL/GenBank/DDBJ whole genome shotgun (WGS) entry which is preliminary data.</text>
</comment>
<dbReference type="EMBL" id="JANPWB010000006">
    <property type="protein sequence ID" value="KAJ1176686.1"/>
    <property type="molecule type" value="Genomic_DNA"/>
</dbReference>
<organism evidence="2 3">
    <name type="scientific">Pleurodeles waltl</name>
    <name type="common">Iberian ribbed newt</name>
    <dbReference type="NCBI Taxonomy" id="8319"/>
    <lineage>
        <taxon>Eukaryota</taxon>
        <taxon>Metazoa</taxon>
        <taxon>Chordata</taxon>
        <taxon>Craniata</taxon>
        <taxon>Vertebrata</taxon>
        <taxon>Euteleostomi</taxon>
        <taxon>Amphibia</taxon>
        <taxon>Batrachia</taxon>
        <taxon>Caudata</taxon>
        <taxon>Salamandroidea</taxon>
        <taxon>Salamandridae</taxon>
        <taxon>Pleurodelinae</taxon>
        <taxon>Pleurodeles</taxon>
    </lineage>
</organism>
<dbReference type="Proteomes" id="UP001066276">
    <property type="component" value="Chromosome 3_2"/>
</dbReference>
<keyword evidence="3" id="KW-1185">Reference proteome</keyword>
<feature type="region of interest" description="Disordered" evidence="1">
    <location>
        <begin position="1"/>
        <end position="71"/>
    </location>
</feature>
<evidence type="ECO:0000313" key="2">
    <source>
        <dbReference type="EMBL" id="KAJ1176686.1"/>
    </source>
</evidence>
<feature type="compositionally biased region" description="Basic and acidic residues" evidence="1">
    <location>
        <begin position="43"/>
        <end position="68"/>
    </location>
</feature>
<protein>
    <submittedName>
        <fullName evidence="2">Uncharacterized protein</fullName>
    </submittedName>
</protein>
<evidence type="ECO:0000313" key="3">
    <source>
        <dbReference type="Proteomes" id="UP001066276"/>
    </source>
</evidence>
<feature type="region of interest" description="Disordered" evidence="1">
    <location>
        <begin position="95"/>
        <end position="115"/>
    </location>
</feature>
<gene>
    <name evidence="2" type="ORF">NDU88_001954</name>
</gene>
<sequence length="124" mass="13059">MSTGVSGPQHVHLSLMAGASSPSGQSLEMRSGISVGTAPKASEMPKKKPREPKEPKEPREPKEPKDLSTHGTIISIEVLADTDTSLVLCFSGGVEQGDKAEDEGGNKERCSTPWGGLTIEVCTQ</sequence>
<accession>A0AAV7TJR6</accession>
<reference evidence="2" key="1">
    <citation type="journal article" date="2022" name="bioRxiv">
        <title>Sequencing and chromosome-scale assembly of the giantPleurodeles waltlgenome.</title>
        <authorList>
            <person name="Brown T."/>
            <person name="Elewa A."/>
            <person name="Iarovenko S."/>
            <person name="Subramanian E."/>
            <person name="Araus A.J."/>
            <person name="Petzold A."/>
            <person name="Susuki M."/>
            <person name="Suzuki K.-i.T."/>
            <person name="Hayashi T."/>
            <person name="Toyoda A."/>
            <person name="Oliveira C."/>
            <person name="Osipova E."/>
            <person name="Leigh N.D."/>
            <person name="Simon A."/>
            <person name="Yun M.H."/>
        </authorList>
    </citation>
    <scope>NUCLEOTIDE SEQUENCE</scope>
    <source>
        <strain evidence="2">20211129_DDA</strain>
        <tissue evidence="2">Liver</tissue>
    </source>
</reference>
<proteinExistence type="predicted"/>
<dbReference type="AlphaFoldDB" id="A0AAV7TJR6"/>